<name>A0A934THK1_9RHOB</name>
<evidence type="ECO:0000313" key="4">
    <source>
        <dbReference type="Proteomes" id="UP000706333"/>
    </source>
</evidence>
<feature type="transmembrane region" description="Helical" evidence="1">
    <location>
        <begin position="149"/>
        <end position="169"/>
    </location>
</feature>
<gene>
    <name evidence="3" type="ORF">CCR87_03295</name>
</gene>
<feature type="non-terminal residue" evidence="3">
    <location>
        <position position="1"/>
    </location>
</feature>
<feature type="transmembrane region" description="Helical" evidence="1">
    <location>
        <begin position="87"/>
        <end position="103"/>
    </location>
</feature>
<evidence type="ECO:0000259" key="2">
    <source>
        <dbReference type="Pfam" id="PF04235"/>
    </source>
</evidence>
<evidence type="ECO:0000313" key="3">
    <source>
        <dbReference type="EMBL" id="MBK5926389.1"/>
    </source>
</evidence>
<dbReference type="Pfam" id="PF04235">
    <property type="entry name" value="DUF418"/>
    <property type="match status" value="1"/>
</dbReference>
<evidence type="ECO:0000256" key="1">
    <source>
        <dbReference type="SAM" id="Phobius"/>
    </source>
</evidence>
<feature type="transmembrane region" description="Helical" evidence="1">
    <location>
        <begin position="18"/>
        <end position="37"/>
    </location>
</feature>
<feature type="transmembrane region" description="Helical" evidence="1">
    <location>
        <begin position="49"/>
        <end position="67"/>
    </location>
</feature>
<protein>
    <recommendedName>
        <fullName evidence="2">DUF418 domain-containing protein</fullName>
    </recommendedName>
</protein>
<dbReference type="PANTHER" id="PTHR30590:SF2">
    <property type="entry name" value="INNER MEMBRANE PROTEIN"/>
    <property type="match status" value="1"/>
</dbReference>
<reference evidence="3" key="1">
    <citation type="submission" date="2017-05" db="EMBL/GenBank/DDBJ databases">
        <authorList>
            <person name="Imhoff J.F."/>
            <person name="Rahn T."/>
            <person name="Kuenzel S."/>
            <person name="Neulinger S.C."/>
        </authorList>
    </citation>
    <scope>NUCLEOTIDE SEQUENCE</scope>
    <source>
        <strain evidence="3">LMG 28126</strain>
    </source>
</reference>
<dbReference type="InterPro" id="IPR052529">
    <property type="entry name" value="Bact_Transport_Assoc"/>
</dbReference>
<keyword evidence="4" id="KW-1185">Reference proteome</keyword>
<dbReference type="AlphaFoldDB" id="A0A934THK1"/>
<reference evidence="3" key="2">
    <citation type="journal article" date="2020" name="Microorganisms">
        <title>Osmotic Adaptation and Compatible Solute Biosynthesis of Phototrophic Bacteria as Revealed from Genome Analyses.</title>
        <authorList>
            <person name="Imhoff J.F."/>
            <person name="Rahn T."/>
            <person name="Kunzel S."/>
            <person name="Keller A."/>
            <person name="Neulinger S.C."/>
        </authorList>
    </citation>
    <scope>NUCLEOTIDE SEQUENCE</scope>
    <source>
        <strain evidence="3">LMG 28126</strain>
    </source>
</reference>
<feature type="domain" description="DUF418" evidence="2">
    <location>
        <begin position="35"/>
        <end position="187"/>
    </location>
</feature>
<dbReference type="InterPro" id="IPR007349">
    <property type="entry name" value="DUF418"/>
</dbReference>
<dbReference type="PANTHER" id="PTHR30590">
    <property type="entry name" value="INNER MEMBRANE PROTEIN"/>
    <property type="match status" value="1"/>
</dbReference>
<accession>A0A934THK1</accession>
<sequence length="194" mass="21065">HNWALFTGAAGEAQGLRLVRYAGLAGLFLLGLAAGRANLPGRLAENRDWLWRMALVLLAVGLAMEAARRTGTVLTPGGVLLENGDEFVGIAYVVLVALWLDGPRGARVRGWLAPLGAMALTGYLMGGLLGQGVFYGWGLDQIGRHGTLTVIAISAAIFGVLIVFAHLWMARYRHGPWEWLWRSLTRLQVAPLRR</sequence>
<proteinExistence type="predicted"/>
<keyword evidence="1" id="KW-0812">Transmembrane</keyword>
<keyword evidence="1" id="KW-0472">Membrane</keyword>
<dbReference type="RefSeq" id="WP_201156143.1">
    <property type="nucleotide sequence ID" value="NZ_NHSD01000123.1"/>
</dbReference>
<organism evidence="3 4">
    <name type="scientific">Rhodobaculum claviforme</name>
    <dbReference type="NCBI Taxonomy" id="1549854"/>
    <lineage>
        <taxon>Bacteria</taxon>
        <taxon>Pseudomonadati</taxon>
        <taxon>Pseudomonadota</taxon>
        <taxon>Alphaproteobacteria</taxon>
        <taxon>Rhodobacterales</taxon>
        <taxon>Paracoccaceae</taxon>
        <taxon>Rhodobaculum</taxon>
    </lineage>
</organism>
<feature type="transmembrane region" description="Helical" evidence="1">
    <location>
        <begin position="115"/>
        <end position="137"/>
    </location>
</feature>
<dbReference type="Proteomes" id="UP000706333">
    <property type="component" value="Unassembled WGS sequence"/>
</dbReference>
<comment type="caution">
    <text evidence="3">The sequence shown here is derived from an EMBL/GenBank/DDBJ whole genome shotgun (WGS) entry which is preliminary data.</text>
</comment>
<dbReference type="EMBL" id="NHSD01000123">
    <property type="protein sequence ID" value="MBK5926389.1"/>
    <property type="molecule type" value="Genomic_DNA"/>
</dbReference>
<keyword evidence="1" id="KW-1133">Transmembrane helix</keyword>